<feature type="transmembrane region" description="Helical" evidence="1">
    <location>
        <begin position="112"/>
        <end position="136"/>
    </location>
</feature>
<proteinExistence type="predicted"/>
<dbReference type="PANTHER" id="PTHR40078">
    <property type="entry name" value="INTEGRAL MEMBRANE PROTEIN-RELATED"/>
    <property type="match status" value="1"/>
</dbReference>
<dbReference type="Pfam" id="PF19700">
    <property type="entry name" value="DUF6198"/>
    <property type="match status" value="1"/>
</dbReference>
<dbReference type="Proteomes" id="UP000633936">
    <property type="component" value="Unassembled WGS sequence"/>
</dbReference>
<keyword evidence="3" id="KW-1185">Reference proteome</keyword>
<dbReference type="RefSeq" id="WP_015540710.1">
    <property type="nucleotide sequence ID" value="NZ_JACOQE010000009.1"/>
</dbReference>
<feature type="transmembrane region" description="Helical" evidence="1">
    <location>
        <begin position="156"/>
        <end position="177"/>
    </location>
</feature>
<dbReference type="EMBL" id="JACOQE010000009">
    <property type="protein sequence ID" value="MBC5741339.1"/>
    <property type="molecule type" value="Genomic_DNA"/>
</dbReference>
<comment type="caution">
    <text evidence="2">The sequence shown here is derived from an EMBL/GenBank/DDBJ whole genome shotgun (WGS) entry which is preliminary data.</text>
</comment>
<accession>A0ABR7I4A9</accession>
<evidence type="ECO:0000313" key="3">
    <source>
        <dbReference type="Proteomes" id="UP000633936"/>
    </source>
</evidence>
<feature type="transmembrane region" description="Helical" evidence="1">
    <location>
        <begin position="79"/>
        <end position="100"/>
    </location>
</feature>
<organism evidence="2 3">
    <name type="scientific">Blautia intestinalis</name>
    <dbReference type="NCBI Taxonomy" id="2763028"/>
    <lineage>
        <taxon>Bacteria</taxon>
        <taxon>Bacillati</taxon>
        <taxon>Bacillota</taxon>
        <taxon>Clostridia</taxon>
        <taxon>Lachnospirales</taxon>
        <taxon>Lachnospiraceae</taxon>
        <taxon>Blautia</taxon>
    </lineage>
</organism>
<keyword evidence="1" id="KW-0812">Transmembrane</keyword>
<protein>
    <recommendedName>
        <fullName evidence="4">YitT family protein</fullName>
    </recommendedName>
</protein>
<dbReference type="PANTHER" id="PTHR40078:SF1">
    <property type="entry name" value="INTEGRAL MEMBRANE PROTEIN"/>
    <property type="match status" value="1"/>
</dbReference>
<gene>
    <name evidence="2" type="ORF">H8Z79_13020</name>
</gene>
<keyword evidence="1" id="KW-1133">Transmembrane helix</keyword>
<dbReference type="InterPro" id="IPR038750">
    <property type="entry name" value="YczE/YyaS-like"/>
</dbReference>
<sequence>MNTKKIHFAGETALLLVLLINSLGVDLMSKSGLGISTISSVPLIFNNVFPIISFGTWNYIFQTLLVITLMILKRSFCPGYLFSFVIGIGFGKMIDVHNIWVQTLPNVLPLNVFYFIMGFFLMCFGICLANNCMLPIIPTDIFPRDLSEILKKKYKLIKTSFDLSCLTTTVILSLVILHRFYGIGIGTVFCAFLTGKTVSIIQKFVGEHIEFYRLTGKKRMMLGRNVRHA</sequence>
<reference evidence="2 3" key="1">
    <citation type="submission" date="2020-08" db="EMBL/GenBank/DDBJ databases">
        <title>Genome public.</title>
        <authorList>
            <person name="Liu C."/>
            <person name="Sun Q."/>
        </authorList>
    </citation>
    <scope>NUCLEOTIDE SEQUENCE [LARGE SCALE GENOMIC DNA]</scope>
    <source>
        <strain evidence="2 3">27-44</strain>
    </source>
</reference>
<evidence type="ECO:0000256" key="1">
    <source>
        <dbReference type="SAM" id="Phobius"/>
    </source>
</evidence>
<evidence type="ECO:0008006" key="4">
    <source>
        <dbReference type="Google" id="ProtNLM"/>
    </source>
</evidence>
<keyword evidence="1" id="KW-0472">Membrane</keyword>
<evidence type="ECO:0000313" key="2">
    <source>
        <dbReference type="EMBL" id="MBC5741339.1"/>
    </source>
</evidence>
<name>A0ABR7I4A9_9FIRM</name>
<feature type="transmembrane region" description="Helical" evidence="1">
    <location>
        <begin position="48"/>
        <end position="72"/>
    </location>
</feature>